<feature type="compositionally biased region" description="Basic residues" evidence="1">
    <location>
        <begin position="26"/>
        <end position="39"/>
    </location>
</feature>
<evidence type="ECO:0000256" key="1">
    <source>
        <dbReference type="SAM" id="MobiDB-lite"/>
    </source>
</evidence>
<protein>
    <submittedName>
        <fullName evidence="2">Uncharacterized protein</fullName>
    </submittedName>
</protein>
<feature type="region of interest" description="Disordered" evidence="1">
    <location>
        <begin position="187"/>
        <end position="206"/>
    </location>
</feature>
<comment type="caution">
    <text evidence="2">The sequence shown here is derived from an EMBL/GenBank/DDBJ whole genome shotgun (WGS) entry which is preliminary data.</text>
</comment>
<evidence type="ECO:0000313" key="3">
    <source>
        <dbReference type="Proteomes" id="UP000054632"/>
    </source>
</evidence>
<dbReference type="AlphaFoldDB" id="A0A0V1EE81"/>
<gene>
    <name evidence="2" type="ORF">T4A_13559</name>
</gene>
<proteinExistence type="predicted"/>
<dbReference type="Proteomes" id="UP000054632">
    <property type="component" value="Unassembled WGS sequence"/>
</dbReference>
<dbReference type="EMBL" id="JYDR01000051">
    <property type="protein sequence ID" value="KRY71928.1"/>
    <property type="molecule type" value="Genomic_DNA"/>
</dbReference>
<sequence length="252" mass="27277">MERLLSSLPSILPTRVQTRVPPAGRLPHRRPAQRRRRTHEARSASRGPAVWGPGPGEAGRGGGPPVHSSTRAKVSRRRLEVVRPSLDLAPIATGIEFLPAPGTVLGIRSDRRSLTRRSTVAASCPLPQGGSFPGSRTSGSLRHAPNKFLTFSRAGLLPLSWSSPLGGLGGRPVHCWPTCAAGIHRKQARTTTGPLRSELPPRSRKKWPNRPYTCDLTLLQPLGAWTHNSAWRAIALSPWPGRVNKSVQNKPG</sequence>
<name>A0A0V1EE81_TRIPS</name>
<feature type="compositionally biased region" description="Gly residues" evidence="1">
    <location>
        <begin position="53"/>
        <end position="64"/>
    </location>
</feature>
<evidence type="ECO:0000313" key="2">
    <source>
        <dbReference type="EMBL" id="KRY71928.1"/>
    </source>
</evidence>
<feature type="region of interest" description="Disordered" evidence="1">
    <location>
        <begin position="1"/>
        <end position="76"/>
    </location>
</feature>
<organism evidence="2 3">
    <name type="scientific">Trichinella pseudospiralis</name>
    <name type="common">Parasitic roundworm</name>
    <dbReference type="NCBI Taxonomy" id="6337"/>
    <lineage>
        <taxon>Eukaryota</taxon>
        <taxon>Metazoa</taxon>
        <taxon>Ecdysozoa</taxon>
        <taxon>Nematoda</taxon>
        <taxon>Enoplea</taxon>
        <taxon>Dorylaimia</taxon>
        <taxon>Trichinellida</taxon>
        <taxon>Trichinellidae</taxon>
        <taxon>Trichinella</taxon>
    </lineage>
</organism>
<feature type="region of interest" description="Disordered" evidence="1">
    <location>
        <begin position="118"/>
        <end position="139"/>
    </location>
</feature>
<reference evidence="2 3" key="1">
    <citation type="submission" date="2015-01" db="EMBL/GenBank/DDBJ databases">
        <title>Evolution of Trichinella species and genotypes.</title>
        <authorList>
            <person name="Korhonen P.K."/>
            <person name="Edoardo P."/>
            <person name="Giuseppe L.R."/>
            <person name="Gasser R.B."/>
        </authorList>
    </citation>
    <scope>NUCLEOTIDE SEQUENCE [LARGE SCALE GENOMIC DNA]</scope>
    <source>
        <strain evidence="2">ISS13</strain>
    </source>
</reference>
<accession>A0A0V1EE81</accession>